<dbReference type="EMBL" id="JACGBB010000002">
    <property type="protein sequence ID" value="MBZ7986793.1"/>
    <property type="molecule type" value="Genomic_DNA"/>
</dbReference>
<evidence type="ECO:0000313" key="1">
    <source>
        <dbReference type="EMBL" id="MBZ7986793.1"/>
    </source>
</evidence>
<comment type="caution">
    <text evidence="1">The sequence shown here is derived from an EMBL/GenBank/DDBJ whole genome shotgun (WGS) entry which is preliminary data.</text>
</comment>
<sequence length="213" mass="24201">MIISFLNYASKEVLQTYSNKEFINIGSIKDERLNQRFYKIEQGYEAYVLALLCSMSDLCEFDNAELAAESCLGEEEAQEILHMAQGATVLLLDSNLLAHPDKNIYPLAKKLASHYDLKLVFDNELHELRYEEVQENNNLRIYECLEEDKFIISSSFAKLCSVKENDEVLVKTKDKEFKSKVSIDNNLSAIIALSKKAKGYAFSDCVVTKIGEA</sequence>
<evidence type="ECO:0000313" key="2">
    <source>
        <dbReference type="Proteomes" id="UP000786183"/>
    </source>
</evidence>
<dbReference type="Proteomes" id="UP000786183">
    <property type="component" value="Unassembled WGS sequence"/>
</dbReference>
<organism evidence="1 2">
    <name type="scientific">Campylobacter canadensis</name>
    <dbReference type="NCBI Taxonomy" id="449520"/>
    <lineage>
        <taxon>Bacteria</taxon>
        <taxon>Pseudomonadati</taxon>
        <taxon>Campylobacterota</taxon>
        <taxon>Epsilonproteobacteria</taxon>
        <taxon>Campylobacterales</taxon>
        <taxon>Campylobacteraceae</taxon>
        <taxon>Campylobacter</taxon>
    </lineage>
</organism>
<name>A0ABS7WPU7_9BACT</name>
<evidence type="ECO:0008006" key="3">
    <source>
        <dbReference type="Google" id="ProtNLM"/>
    </source>
</evidence>
<keyword evidence="2" id="KW-1185">Reference proteome</keyword>
<accession>A0ABS7WPU7</accession>
<protein>
    <recommendedName>
        <fullName evidence="3">NADH dehydrogenase</fullName>
    </recommendedName>
</protein>
<dbReference type="RefSeq" id="WP_172230232.1">
    <property type="nucleotide sequence ID" value="NZ_CP035946.1"/>
</dbReference>
<reference evidence="1 2" key="1">
    <citation type="submission" date="2020-07" db="EMBL/GenBank/DDBJ databases">
        <title>Transfer of Campylobacter canadensis to the novel genus Avispirillum gen. nov., that also includes two novel species recovered from migratory waterfowl: Avispirillum anseris sp. nov. and Avispirillum brantae sp. nov.</title>
        <authorList>
            <person name="Miller W.G."/>
            <person name="Chapman M.H."/>
            <person name="Yee E."/>
            <person name="Inglis G.D."/>
        </authorList>
    </citation>
    <scope>NUCLEOTIDE SEQUENCE [LARGE SCALE GENOMIC DNA]</scope>
    <source>
        <strain evidence="1 2">L283</strain>
    </source>
</reference>
<gene>
    <name evidence="1" type="ORF">AVCANL283_01505</name>
</gene>
<proteinExistence type="predicted"/>